<keyword evidence="1" id="KW-0433">Leucine-rich repeat</keyword>
<dbReference type="Gene3D" id="3.40.50.300">
    <property type="entry name" value="P-loop containing nucleotide triphosphate hydrolases"/>
    <property type="match status" value="1"/>
</dbReference>
<dbReference type="InterPro" id="IPR058192">
    <property type="entry name" value="WHD_ROQ1-like"/>
</dbReference>
<comment type="caution">
    <text evidence="6">The sequence shown here is derived from an EMBL/GenBank/DDBJ whole genome shotgun (WGS) entry which is preliminary data.</text>
</comment>
<dbReference type="Pfam" id="PF00931">
    <property type="entry name" value="NB-ARC"/>
    <property type="match status" value="1"/>
</dbReference>
<dbReference type="SUPFAM" id="SSF52200">
    <property type="entry name" value="Toll/Interleukin receptor TIR domain"/>
    <property type="match status" value="1"/>
</dbReference>
<name>A0ABD3L382_EUCGL</name>
<evidence type="ECO:0000313" key="6">
    <source>
        <dbReference type="EMBL" id="KAL3746360.1"/>
    </source>
</evidence>
<dbReference type="SUPFAM" id="SSF52540">
    <property type="entry name" value="P-loop containing nucleoside triphosphate hydrolases"/>
    <property type="match status" value="1"/>
</dbReference>
<dbReference type="PROSITE" id="PS50104">
    <property type="entry name" value="TIR"/>
    <property type="match status" value="1"/>
</dbReference>
<keyword evidence="4" id="KW-0520">NAD</keyword>
<dbReference type="Pfam" id="PF23598">
    <property type="entry name" value="LRR_14"/>
    <property type="match status" value="1"/>
</dbReference>
<evidence type="ECO:0000256" key="4">
    <source>
        <dbReference type="ARBA" id="ARBA00023027"/>
    </source>
</evidence>
<evidence type="ECO:0000256" key="2">
    <source>
        <dbReference type="ARBA" id="ARBA00022737"/>
    </source>
</evidence>
<keyword evidence="3" id="KW-0611">Plant defense</keyword>
<dbReference type="InterPro" id="IPR055414">
    <property type="entry name" value="LRR_R13L4/SHOC2-like"/>
</dbReference>
<organism evidence="6 7">
    <name type="scientific">Eucalyptus globulus</name>
    <name type="common">Tasmanian blue gum</name>
    <dbReference type="NCBI Taxonomy" id="34317"/>
    <lineage>
        <taxon>Eukaryota</taxon>
        <taxon>Viridiplantae</taxon>
        <taxon>Streptophyta</taxon>
        <taxon>Embryophyta</taxon>
        <taxon>Tracheophyta</taxon>
        <taxon>Spermatophyta</taxon>
        <taxon>Magnoliopsida</taxon>
        <taxon>eudicotyledons</taxon>
        <taxon>Gunneridae</taxon>
        <taxon>Pentapetalae</taxon>
        <taxon>rosids</taxon>
        <taxon>malvids</taxon>
        <taxon>Myrtales</taxon>
        <taxon>Myrtaceae</taxon>
        <taxon>Myrtoideae</taxon>
        <taxon>Eucalypteae</taxon>
        <taxon>Eucalyptus</taxon>
    </lineage>
</organism>
<dbReference type="Pfam" id="PF23282">
    <property type="entry name" value="WHD_ROQ1"/>
    <property type="match status" value="1"/>
</dbReference>
<dbReference type="InterPro" id="IPR044974">
    <property type="entry name" value="Disease_R_plants"/>
</dbReference>
<evidence type="ECO:0000313" key="7">
    <source>
        <dbReference type="Proteomes" id="UP001634007"/>
    </source>
</evidence>
<dbReference type="InterPro" id="IPR032675">
    <property type="entry name" value="LRR_dom_sf"/>
</dbReference>
<sequence length="1127" mass="127868">MAPEDVAAGRKRKCPESSSLFSCGINYEVFLSFRGEDTRKTITDHLYSRLKKAEIKVFRDDEELRAGEEIHPKLKNVIKQSTISIAVFSKDYASSRSCLMEVVQMWECRELNGQTIIPIFYDVSPNDVKRQAGDFGRSFEKHVQNGVNADTIQRWKYVFRNIGGLSGFNRENINGGHESQLVDKVFTRVWQVLKKDDQLVTDKLVGIDLHVQEMMTKLGAVHSQGKATRVCGEDVRVIGICGMPGVGKTTLARVVFNKLHELFDECSFLEDINSKPIKDSQTFLIADLQKEKPESLRSSGHGIKIISSRFKQMKVLIVLDNVRMSEQIEALAGKFSWFGPGSRIIVTTNKKKFIKHFDFGEEDKDREAEEYKVSTLGDHHALQLFCKHAFRGDAFLDDPEYVSHSRDIVEALGGHPMAILLRAGYLKKTKNIDIWSSTRDSLRDHPDERKVEAAFRASYDSLNPGTQEIFLDIACFFIGKDQRIPSYMWKACGCCPPREIEDLCDMHLLEIGKNNELRMHDLVRDFGRKLVKDKGRCKRCRYWNRSGALPVPEDFQGTISVKGIGLTVEKGCPDSFECERFWKMSNLIYLRLDQAKIQGDITKLPSSLRWLDWRECHSIPELGNMHLKELVILDLSWSSVTKDSEFWKKIAEKVEELKVLNLQGCDKLHASLNFQAPIKLEILILEDCTQLSRIGTFIRGLENLSSLNLRNCRQVKKLPPELAQMKSLKELLIDGTGIDIIYIQKGSLQCLKKLSACGCEELKDISTISCLDSLTSLALDGAKEVRVPKTFEFPQKLQRLSLRECRRFNKLPPSIEKLGLLEVMDLSFTGISELPESVKGLRNLKTLKMEHTHLQKFPEYIVELGKLEEIDFSGCISLGGQVCCDISVLSCLRILRLKSSNVAELPRGICDHSRLQILDILKCNQLKELPALPPSLLSLRWGSRDMAVPDLSYLTNLKELRLKSGSSSQTPNVEWIARLPSLETLQLSVSKVTNLPGNFRACLADRALTQLRELSLSYMKELDLTQLPYSSLLTLRLKYCTIPEPTFSSLQHHLSELELKYCELAEIDGLKNFKSLVVLKISYCKGVTNLNGLEELPRLRKVKGIFEDGPRLPKLSERVELDICPAA</sequence>
<dbReference type="GO" id="GO:0051707">
    <property type="term" value="P:response to other organism"/>
    <property type="evidence" value="ECO:0007669"/>
    <property type="project" value="UniProtKB-ARBA"/>
</dbReference>
<feature type="domain" description="TIR" evidence="5">
    <location>
        <begin position="25"/>
        <end position="193"/>
    </location>
</feature>
<evidence type="ECO:0000256" key="1">
    <source>
        <dbReference type="ARBA" id="ARBA00022614"/>
    </source>
</evidence>
<dbReference type="PANTHER" id="PTHR11017:SF570">
    <property type="entry name" value="DISEASE RESISTANCE PROTEIN (TIR-NBS CLASS)-RELATED"/>
    <property type="match status" value="1"/>
</dbReference>
<dbReference type="AlphaFoldDB" id="A0ABD3L382"/>
<evidence type="ECO:0000259" key="5">
    <source>
        <dbReference type="PROSITE" id="PS50104"/>
    </source>
</evidence>
<dbReference type="GO" id="GO:0006952">
    <property type="term" value="P:defense response"/>
    <property type="evidence" value="ECO:0007669"/>
    <property type="project" value="UniProtKB-KW"/>
</dbReference>
<dbReference type="InterPro" id="IPR042197">
    <property type="entry name" value="Apaf_helical"/>
</dbReference>
<gene>
    <name evidence="6" type="ORF">ACJRO7_015337</name>
</gene>
<dbReference type="InterPro" id="IPR035897">
    <property type="entry name" value="Toll_tir_struct_dom_sf"/>
</dbReference>
<dbReference type="SMART" id="SM00369">
    <property type="entry name" value="LRR_TYP"/>
    <property type="match status" value="5"/>
</dbReference>
<dbReference type="EMBL" id="JBJKBG010000003">
    <property type="protein sequence ID" value="KAL3746360.1"/>
    <property type="molecule type" value="Genomic_DNA"/>
</dbReference>
<keyword evidence="2" id="KW-0677">Repeat</keyword>
<reference evidence="6 7" key="1">
    <citation type="submission" date="2024-11" db="EMBL/GenBank/DDBJ databases">
        <title>Chromosome-level genome assembly of Eucalyptus globulus Labill. provides insights into its genome evolution.</title>
        <authorList>
            <person name="Li X."/>
        </authorList>
    </citation>
    <scope>NUCLEOTIDE SEQUENCE [LARGE SCALE GENOMIC DNA]</scope>
    <source>
        <strain evidence="6">CL2024</strain>
        <tissue evidence="6">Fresh tender leaves</tissue>
    </source>
</reference>
<proteinExistence type="predicted"/>
<dbReference type="Proteomes" id="UP001634007">
    <property type="component" value="Unassembled WGS sequence"/>
</dbReference>
<dbReference type="Gene3D" id="1.10.8.430">
    <property type="entry name" value="Helical domain of apoptotic protease-activating factors"/>
    <property type="match status" value="1"/>
</dbReference>
<protein>
    <recommendedName>
        <fullName evidence="5">TIR domain-containing protein</fullName>
    </recommendedName>
</protein>
<dbReference type="InterPro" id="IPR003591">
    <property type="entry name" value="Leu-rich_rpt_typical-subtyp"/>
</dbReference>
<dbReference type="PANTHER" id="PTHR11017">
    <property type="entry name" value="LEUCINE-RICH REPEAT-CONTAINING PROTEIN"/>
    <property type="match status" value="1"/>
</dbReference>
<dbReference type="Gene3D" id="3.40.50.10140">
    <property type="entry name" value="Toll/interleukin-1 receptor homology (TIR) domain"/>
    <property type="match status" value="1"/>
</dbReference>
<dbReference type="InterPro" id="IPR000157">
    <property type="entry name" value="TIR_dom"/>
</dbReference>
<accession>A0ABD3L382</accession>
<evidence type="ECO:0000256" key="3">
    <source>
        <dbReference type="ARBA" id="ARBA00022821"/>
    </source>
</evidence>
<dbReference type="Gene3D" id="3.80.10.10">
    <property type="entry name" value="Ribonuclease Inhibitor"/>
    <property type="match status" value="3"/>
</dbReference>
<dbReference type="InterPro" id="IPR027417">
    <property type="entry name" value="P-loop_NTPase"/>
</dbReference>
<dbReference type="SUPFAM" id="SSF52058">
    <property type="entry name" value="L domain-like"/>
    <property type="match status" value="2"/>
</dbReference>
<dbReference type="SMART" id="SM00255">
    <property type="entry name" value="TIR"/>
    <property type="match status" value="1"/>
</dbReference>
<keyword evidence="7" id="KW-1185">Reference proteome</keyword>
<dbReference type="Pfam" id="PF01582">
    <property type="entry name" value="TIR"/>
    <property type="match status" value="1"/>
</dbReference>
<dbReference type="FunFam" id="3.40.50.10140:FF:000007">
    <property type="entry name" value="Disease resistance protein (TIR-NBS-LRR class)"/>
    <property type="match status" value="1"/>
</dbReference>
<dbReference type="PRINTS" id="PR00364">
    <property type="entry name" value="DISEASERSIST"/>
</dbReference>
<dbReference type="InterPro" id="IPR002182">
    <property type="entry name" value="NB-ARC"/>
</dbReference>